<evidence type="ECO:0008006" key="3">
    <source>
        <dbReference type="Google" id="ProtNLM"/>
    </source>
</evidence>
<proteinExistence type="predicted"/>
<evidence type="ECO:0000313" key="2">
    <source>
        <dbReference type="Proteomes" id="UP000321926"/>
    </source>
</evidence>
<dbReference type="OrthoDB" id="9798438at2"/>
<reference evidence="1 2" key="1">
    <citation type="submission" date="2019-08" db="EMBL/GenBank/DDBJ databases">
        <authorList>
            <person name="Shi S."/>
        </authorList>
    </citation>
    <scope>NUCLEOTIDE SEQUENCE [LARGE SCALE GENOMIC DNA]</scope>
    <source>
        <strain evidence="1 2">GY10130</strain>
    </source>
</reference>
<dbReference type="InterPro" id="IPR011042">
    <property type="entry name" value="6-blade_b-propeller_TolB-like"/>
</dbReference>
<dbReference type="Proteomes" id="UP000321926">
    <property type="component" value="Unassembled WGS sequence"/>
</dbReference>
<keyword evidence="2" id="KW-1185">Reference proteome</keyword>
<dbReference type="AlphaFoldDB" id="A0A5C8K9T9"/>
<name>A0A5C8K9T9_9BACT</name>
<comment type="caution">
    <text evidence="1">The sequence shown here is derived from an EMBL/GenBank/DDBJ whole genome shotgun (WGS) entry which is preliminary data.</text>
</comment>
<protein>
    <recommendedName>
        <fullName evidence="3">SMP-30/gluconolactonase/LRE family protein</fullName>
    </recommendedName>
</protein>
<evidence type="ECO:0000313" key="1">
    <source>
        <dbReference type="EMBL" id="TXK45921.1"/>
    </source>
</evidence>
<organism evidence="1 2">
    <name type="scientific">Pontibacter qinzhouensis</name>
    <dbReference type="NCBI Taxonomy" id="2603253"/>
    <lineage>
        <taxon>Bacteria</taxon>
        <taxon>Pseudomonadati</taxon>
        <taxon>Bacteroidota</taxon>
        <taxon>Cytophagia</taxon>
        <taxon>Cytophagales</taxon>
        <taxon>Hymenobacteraceae</taxon>
        <taxon>Pontibacter</taxon>
    </lineage>
</organism>
<dbReference type="EMBL" id="VRTY01000038">
    <property type="protein sequence ID" value="TXK45921.1"/>
    <property type="molecule type" value="Genomic_DNA"/>
</dbReference>
<dbReference type="Gene3D" id="2.120.10.30">
    <property type="entry name" value="TolB, C-terminal domain"/>
    <property type="match status" value="1"/>
</dbReference>
<dbReference type="SUPFAM" id="SSF101898">
    <property type="entry name" value="NHL repeat"/>
    <property type="match status" value="1"/>
</dbReference>
<sequence>MKLMIKIFFAFVTILAISFYFLREPLLRSTAAPAALEKVAALPDEVSESSGIEVLPNGSGYLTHNDAGNKPYLYQLDKSGKLTKTIKLGLPNVDWEDLARDDKGNIYIADTGNNKNKRKELAIYKVNPKDYTKAEAIRFSYEDQKDFPPAKQDMNFDCEAIFWHGGNLYLISKDRGQKQTAKIYRVTAKAGKQQAKLIGSHKIPAAITGAAISPSGKEVVLISKEKLHIFQQVKNPEKFYDGKYKEVSLRGAGQTEAVAFETDKMLVITSEGGNLYKYTL</sequence>
<gene>
    <name evidence="1" type="ORF">FVR03_11485</name>
</gene>
<accession>A0A5C8K9T9</accession>